<proteinExistence type="predicted"/>
<dbReference type="EMBL" id="CP002198">
    <property type="protein sequence ID" value="ADN15223.1"/>
    <property type="molecule type" value="Genomic_DNA"/>
</dbReference>
<gene>
    <name evidence="2" type="ordered locus">Cyan7822_2605</name>
    <name evidence="3" type="ordered locus">Cyan7822_3273</name>
</gene>
<dbReference type="STRING" id="497965.Cyan7822_2605"/>
<feature type="compositionally biased region" description="Low complexity" evidence="1">
    <location>
        <begin position="19"/>
        <end position="32"/>
    </location>
</feature>
<evidence type="ECO:0000256" key="1">
    <source>
        <dbReference type="SAM" id="MobiDB-lite"/>
    </source>
</evidence>
<name>E0UCM9_GLOV7</name>
<evidence type="ECO:0000313" key="3">
    <source>
        <dbReference type="EMBL" id="ADN15223.1"/>
    </source>
</evidence>
<dbReference type="EMBL" id="CP002198">
    <property type="protein sequence ID" value="ADN14576.1"/>
    <property type="molecule type" value="Genomic_DNA"/>
</dbReference>
<dbReference type="KEGG" id="cyj:Cyan7822_2605"/>
<keyword evidence="4" id="KW-1185">Reference proteome</keyword>
<reference evidence="3" key="1">
    <citation type="submission" date="2010-09" db="EMBL/GenBank/DDBJ databases">
        <title>Complete sequence of Chromosome of Cyanothece sp. PCC 7822.</title>
        <authorList>
            <consortium name="US DOE Joint Genome Institute"/>
            <person name="Lucas S."/>
            <person name="Copeland A."/>
            <person name="Lapidus A."/>
            <person name="Cheng J.-F."/>
            <person name="Bruce D."/>
            <person name="Goodwin L."/>
            <person name="Pitluck S."/>
            <person name="Saunders E."/>
            <person name="Brettin T."/>
            <person name="Detter J.C."/>
            <person name="Han C."/>
            <person name="Land M."/>
            <person name="Hauser L."/>
            <person name="Chang Y.-J."/>
            <person name="Jeffries C."/>
            <person name="Kyrpides N."/>
            <person name="Ivanova N."/>
            <person name="Mikhailova N."/>
            <person name="Pakrasi H."/>
            <person name="Sherman L."/>
            <person name="Woyke T."/>
        </authorList>
    </citation>
    <scope>NUCLEOTIDE SEQUENCE</scope>
    <source>
        <strain evidence="3">PCC 7822</strain>
    </source>
</reference>
<dbReference type="HOGENOM" id="CLU_1657929_0_0_3"/>
<dbReference type="AlphaFoldDB" id="E0UCM9"/>
<accession>E0UCM9</accession>
<reference evidence="4" key="2">
    <citation type="journal article" date="2011" name="MBio">
        <title>Novel metabolic attributes of the genus Cyanothece, comprising a group of unicellular nitrogen-fixing Cyanobacteria.</title>
        <authorList>
            <person name="Bandyopadhyay A."/>
            <person name="Elvitigala T."/>
            <person name="Welsh E."/>
            <person name="Stockel J."/>
            <person name="Liberton M."/>
            <person name="Min H."/>
            <person name="Sherman L.A."/>
            <person name="Pakrasi H.B."/>
        </authorList>
    </citation>
    <scope>NUCLEOTIDE SEQUENCE [LARGE SCALE GENOMIC DNA]</scope>
    <source>
        <strain evidence="4">PCC 7822</strain>
    </source>
</reference>
<organism evidence="3 4">
    <name type="scientific">Gloeothece verrucosa (strain PCC 7822)</name>
    <name type="common">Cyanothece sp. (strain PCC 7822)</name>
    <dbReference type="NCBI Taxonomy" id="497965"/>
    <lineage>
        <taxon>Bacteria</taxon>
        <taxon>Bacillati</taxon>
        <taxon>Cyanobacteriota</taxon>
        <taxon>Cyanophyceae</taxon>
        <taxon>Oscillatoriophycideae</taxon>
        <taxon>Chroococcales</taxon>
        <taxon>Aphanothecaceae</taxon>
        <taxon>Gloeothece</taxon>
        <taxon>Gloeothece verrucosa</taxon>
    </lineage>
</organism>
<dbReference type="RefSeq" id="WP_013322681.1">
    <property type="nucleotide sequence ID" value="NC_014501.1"/>
</dbReference>
<evidence type="ECO:0000313" key="2">
    <source>
        <dbReference type="EMBL" id="ADN14576.1"/>
    </source>
</evidence>
<dbReference type="Proteomes" id="UP000008206">
    <property type="component" value="Chromosome"/>
</dbReference>
<protein>
    <submittedName>
        <fullName evidence="3">Uncharacterized protein</fullName>
    </submittedName>
</protein>
<sequence>MFIGFVGFPPIIAPPPSAIGHIPGAPNGTVQPPNKPPPGGYKPSGGGGAWRAGANAAAVAAGSYLGWQASKWLLKKFFNQSSEITPEAQERAAIAKARAAQNQGGFRTGPAKFRPLNILLGEGNQPELPIILNFCGMTTAQRLALPIYLAQPGSMVPSS</sequence>
<feature type="region of interest" description="Disordered" evidence="1">
    <location>
        <begin position="19"/>
        <end position="47"/>
    </location>
</feature>
<dbReference type="KEGG" id="cyj:Cyan7822_3273"/>
<evidence type="ECO:0000313" key="4">
    <source>
        <dbReference type="Proteomes" id="UP000008206"/>
    </source>
</evidence>